<name>A0A498JJB7_MALDO</name>
<protein>
    <submittedName>
        <fullName evidence="1">Uncharacterized protein</fullName>
    </submittedName>
</protein>
<dbReference type="STRING" id="3750.A0A498JJB7"/>
<dbReference type="EMBL" id="RDQH01000333">
    <property type="protein sequence ID" value="RXH95105.1"/>
    <property type="molecule type" value="Genomic_DNA"/>
</dbReference>
<evidence type="ECO:0000313" key="2">
    <source>
        <dbReference type="Proteomes" id="UP000290289"/>
    </source>
</evidence>
<keyword evidence="2" id="KW-1185">Reference proteome</keyword>
<organism evidence="1 2">
    <name type="scientific">Malus domestica</name>
    <name type="common">Apple</name>
    <name type="synonym">Pyrus malus</name>
    <dbReference type="NCBI Taxonomy" id="3750"/>
    <lineage>
        <taxon>Eukaryota</taxon>
        <taxon>Viridiplantae</taxon>
        <taxon>Streptophyta</taxon>
        <taxon>Embryophyta</taxon>
        <taxon>Tracheophyta</taxon>
        <taxon>Spermatophyta</taxon>
        <taxon>Magnoliopsida</taxon>
        <taxon>eudicotyledons</taxon>
        <taxon>Gunneridae</taxon>
        <taxon>Pentapetalae</taxon>
        <taxon>rosids</taxon>
        <taxon>fabids</taxon>
        <taxon>Rosales</taxon>
        <taxon>Rosaceae</taxon>
        <taxon>Amygdaloideae</taxon>
        <taxon>Maleae</taxon>
        <taxon>Malus</taxon>
    </lineage>
</organism>
<dbReference type="AlphaFoldDB" id="A0A498JJB7"/>
<accession>A0A498JJB7</accession>
<reference evidence="1 2" key="1">
    <citation type="submission" date="2018-10" db="EMBL/GenBank/DDBJ databases">
        <title>A high-quality apple genome assembly.</title>
        <authorList>
            <person name="Hu J."/>
        </authorList>
    </citation>
    <scope>NUCLEOTIDE SEQUENCE [LARGE SCALE GENOMIC DNA]</scope>
    <source>
        <strain evidence="2">cv. HFTH1</strain>
        <tissue evidence="1">Young leaf</tissue>
    </source>
</reference>
<comment type="caution">
    <text evidence="1">The sequence shown here is derived from an EMBL/GenBank/DDBJ whole genome shotgun (WGS) entry which is preliminary data.</text>
</comment>
<gene>
    <name evidence="1" type="ORF">DVH24_024789</name>
</gene>
<proteinExistence type="predicted"/>
<dbReference type="Proteomes" id="UP000290289">
    <property type="component" value="Chromosome 7"/>
</dbReference>
<evidence type="ECO:0000313" key="1">
    <source>
        <dbReference type="EMBL" id="RXH95105.1"/>
    </source>
</evidence>
<sequence length="120" mass="12968">MKMALRAQPQLAMQERNYGVPPSSDPKCSSLISVSCRKLGKEEEGVFRVEYGDEMEGVEVAEAAAEEIGIADLAVEEGTRALKDFIPYNGVLNLEGVHRPLLACSILLVAESAYPSVITV</sequence>